<dbReference type="NCBIfam" id="TIGR00613">
    <property type="entry name" value="reco"/>
    <property type="match status" value="1"/>
</dbReference>
<name>A0ABQ5NAL3_9CLOT</name>
<keyword evidence="2" id="KW-1185">Reference proteome</keyword>
<dbReference type="InterPro" id="IPR042242">
    <property type="entry name" value="RecO_C"/>
</dbReference>
<sequence length="192" mass="22437">MVYRGKSLYNITEGELIDSFQDFLKDIDSLTYASYFCELIDIALQEEESNRELFKDFITVLYLLKTKAVDFEILARAFEIKVLRATGYGMNIENCSICKKKLYKSNYINLQYYGGVCEDCEKVNGMNISYGTYNALRYLNKAPLDKLHRLTITEDSKKELYKILSLIIANNYTRRPKSLEIFDYFKGSEKNE</sequence>
<dbReference type="InterPro" id="IPR037278">
    <property type="entry name" value="ARFGAP/RecO"/>
</dbReference>
<organism evidence="1 2">
    <name type="scientific">Clostridium omnivorum</name>
    <dbReference type="NCBI Taxonomy" id="1604902"/>
    <lineage>
        <taxon>Bacteria</taxon>
        <taxon>Bacillati</taxon>
        <taxon>Bacillota</taxon>
        <taxon>Clostridia</taxon>
        <taxon>Eubacteriales</taxon>
        <taxon>Clostridiaceae</taxon>
        <taxon>Clostridium</taxon>
    </lineage>
</organism>
<dbReference type="Proteomes" id="UP001208567">
    <property type="component" value="Unassembled WGS sequence"/>
</dbReference>
<dbReference type="InterPro" id="IPR003717">
    <property type="entry name" value="RecO"/>
</dbReference>
<dbReference type="PANTHER" id="PTHR33991:SF1">
    <property type="entry name" value="DNA REPAIR PROTEIN RECO"/>
    <property type="match status" value="1"/>
</dbReference>
<comment type="caution">
    <text evidence="1">The sequence shown here is derived from an EMBL/GenBank/DDBJ whole genome shotgun (WGS) entry which is preliminary data.</text>
</comment>
<gene>
    <name evidence="1" type="primary">recO</name>
    <name evidence="1" type="ORF">bsdE14_36650</name>
</gene>
<proteinExistence type="predicted"/>
<dbReference type="PANTHER" id="PTHR33991">
    <property type="entry name" value="DNA REPAIR PROTEIN RECO"/>
    <property type="match status" value="1"/>
</dbReference>
<dbReference type="Pfam" id="PF02565">
    <property type="entry name" value="RecO_C"/>
    <property type="match status" value="1"/>
</dbReference>
<reference evidence="1 2" key="1">
    <citation type="journal article" date="2024" name="Int. J. Syst. Evol. Microbiol.">
        <title>Clostridium omnivorum sp. nov., isolated from anoxic soil under the treatment of reductive soil disinfestation.</title>
        <authorList>
            <person name="Ueki A."/>
            <person name="Tonouchi A."/>
            <person name="Kaku N."/>
            <person name="Honma S."/>
            <person name="Ueki K."/>
        </authorList>
    </citation>
    <scope>NUCLEOTIDE SEQUENCE [LARGE SCALE GENOMIC DNA]</scope>
    <source>
        <strain evidence="1 2">E14</strain>
    </source>
</reference>
<evidence type="ECO:0000313" key="1">
    <source>
        <dbReference type="EMBL" id="GLC32255.1"/>
    </source>
</evidence>
<protein>
    <submittedName>
        <fullName evidence="1">DNA repair protein RecO</fullName>
    </submittedName>
</protein>
<dbReference type="SUPFAM" id="SSF57863">
    <property type="entry name" value="ArfGap/RecO-like zinc finger"/>
    <property type="match status" value="1"/>
</dbReference>
<evidence type="ECO:0000313" key="2">
    <source>
        <dbReference type="Proteomes" id="UP001208567"/>
    </source>
</evidence>
<dbReference type="Gene3D" id="1.20.1440.120">
    <property type="entry name" value="Recombination protein O, C-terminal domain"/>
    <property type="match status" value="1"/>
</dbReference>
<dbReference type="EMBL" id="BRXR01000001">
    <property type="protein sequence ID" value="GLC32255.1"/>
    <property type="molecule type" value="Genomic_DNA"/>
</dbReference>
<accession>A0ABQ5NAL3</accession>